<evidence type="ECO:0000313" key="4">
    <source>
        <dbReference type="EMBL" id="TYB48979.1"/>
    </source>
</evidence>
<comment type="caution">
    <text evidence="4">The sequence shown here is derived from an EMBL/GenBank/DDBJ whole genome shotgun (WGS) entry which is preliminary data.</text>
</comment>
<organism evidence="4 5">
    <name type="scientific">Actinomadura chibensis</name>
    <dbReference type="NCBI Taxonomy" id="392828"/>
    <lineage>
        <taxon>Bacteria</taxon>
        <taxon>Bacillati</taxon>
        <taxon>Actinomycetota</taxon>
        <taxon>Actinomycetes</taxon>
        <taxon>Streptosporangiales</taxon>
        <taxon>Thermomonosporaceae</taxon>
        <taxon>Actinomadura</taxon>
    </lineage>
</organism>
<dbReference type="InterPro" id="IPR028098">
    <property type="entry name" value="Glyco_trans_4-like_N"/>
</dbReference>
<dbReference type="Pfam" id="PF13439">
    <property type="entry name" value="Glyco_transf_4"/>
    <property type="match status" value="1"/>
</dbReference>
<dbReference type="AlphaFoldDB" id="A0A5D0NXX1"/>
<accession>A0A5D0NXX1</accession>
<evidence type="ECO:0000259" key="3">
    <source>
        <dbReference type="Pfam" id="PF13439"/>
    </source>
</evidence>
<feature type="domain" description="Glycosyltransferase subfamily 4-like N-terminal" evidence="3">
    <location>
        <begin position="14"/>
        <end position="170"/>
    </location>
</feature>
<dbReference type="RefSeq" id="WP_148344136.1">
    <property type="nucleotide sequence ID" value="NZ_VSFG01000001.1"/>
</dbReference>
<reference evidence="4 5" key="1">
    <citation type="submission" date="2019-08" db="EMBL/GenBank/DDBJ databases">
        <title>Actinomadura sp. nov. CYP1-5 isolated from mountain soil.</title>
        <authorList>
            <person name="Songsumanus A."/>
            <person name="Kuncharoen N."/>
            <person name="Kudo T."/>
            <person name="Yuki M."/>
            <person name="Igarashi Y."/>
            <person name="Tanasupawat S."/>
        </authorList>
    </citation>
    <scope>NUCLEOTIDE SEQUENCE [LARGE SCALE GENOMIC DNA]</scope>
    <source>
        <strain evidence="4 5">JCM 14158</strain>
    </source>
</reference>
<name>A0A5D0NXX1_9ACTN</name>
<protein>
    <submittedName>
        <fullName evidence="4">Glycosyltransferase</fullName>
    </submittedName>
</protein>
<dbReference type="Proteomes" id="UP000323380">
    <property type="component" value="Unassembled WGS sequence"/>
</dbReference>
<keyword evidence="1" id="KW-0328">Glycosyltransferase</keyword>
<dbReference type="GO" id="GO:1901137">
    <property type="term" value="P:carbohydrate derivative biosynthetic process"/>
    <property type="evidence" value="ECO:0007669"/>
    <property type="project" value="UniProtKB-ARBA"/>
</dbReference>
<dbReference type="Pfam" id="PF13692">
    <property type="entry name" value="Glyco_trans_1_4"/>
    <property type="match status" value="1"/>
</dbReference>
<dbReference type="Gene3D" id="3.40.50.2000">
    <property type="entry name" value="Glycogen Phosphorylase B"/>
    <property type="match status" value="2"/>
</dbReference>
<sequence length="379" mass="40291">MTRVLHVITGLEHGGAERQLALLLRHLPVDCEVATLTRTGTLGAEIRRTGVPVHEIGMRGNRDLAALPRLVRLIRRGRYDVVHTHLYRACVYGRVAARLAGTPAIIATEHSLGDGHIEGRPATRGVRALYRATERLGSTTVAVSPTVAARLRGWGVPPGRITVIPNGVDAAAFAFHPGRRAATRRRFGIAPDEPVVGAVGRLVPTKRFDLLIEAVAALDGVRLLLVGAGPERAALERRAHDLGAAGRVLFAGGTSDVAGALAAMDVFAAPSVQETFGLGVLEALAAGLPVRYTTCPALDDLPPGETPADARRLPPDAGRWAAELDRAARAPRDRTRVPPAVARYDIAEQAARLARLYLLPETPGRAGVPKREEAQDAVI</sequence>
<dbReference type="GO" id="GO:0016758">
    <property type="term" value="F:hexosyltransferase activity"/>
    <property type="evidence" value="ECO:0007669"/>
    <property type="project" value="TreeGrafter"/>
</dbReference>
<proteinExistence type="predicted"/>
<dbReference type="SUPFAM" id="SSF53756">
    <property type="entry name" value="UDP-Glycosyltransferase/glycogen phosphorylase"/>
    <property type="match status" value="1"/>
</dbReference>
<dbReference type="EMBL" id="VSFG01000001">
    <property type="protein sequence ID" value="TYB48979.1"/>
    <property type="molecule type" value="Genomic_DNA"/>
</dbReference>
<evidence type="ECO:0000313" key="5">
    <source>
        <dbReference type="Proteomes" id="UP000323380"/>
    </source>
</evidence>
<dbReference type="PANTHER" id="PTHR45947:SF3">
    <property type="entry name" value="SULFOQUINOVOSYL TRANSFERASE SQD2"/>
    <property type="match status" value="1"/>
</dbReference>
<keyword evidence="5" id="KW-1185">Reference proteome</keyword>
<gene>
    <name evidence="4" type="ORF">FXF69_07480</name>
</gene>
<dbReference type="STRING" id="1220554.GCA_001552135_08391"/>
<dbReference type="PANTHER" id="PTHR45947">
    <property type="entry name" value="SULFOQUINOVOSYL TRANSFERASE SQD2"/>
    <property type="match status" value="1"/>
</dbReference>
<evidence type="ECO:0000256" key="2">
    <source>
        <dbReference type="ARBA" id="ARBA00022679"/>
    </source>
</evidence>
<evidence type="ECO:0000256" key="1">
    <source>
        <dbReference type="ARBA" id="ARBA00022676"/>
    </source>
</evidence>
<dbReference type="InterPro" id="IPR050194">
    <property type="entry name" value="Glycosyltransferase_grp1"/>
</dbReference>
<keyword evidence="2 4" id="KW-0808">Transferase</keyword>